<accession>A0AC35GSG5</accession>
<dbReference type="Proteomes" id="UP000887580">
    <property type="component" value="Unplaced"/>
</dbReference>
<sequence length="429" mass="48675">MSSPTTPPSSPVTTVVTTTSTTSAPPRPPKIPPPPNLDPPPYTPFSEHAAPLLPSRSSPARPAAVQGRHTSSSSGPRVVRPPGLRRYTQYLTKRNCIVLLAFLGILVIGILAIAYWLNSAEEDSAQINSLTFNSRSLAKFHIPDQRISYDENSDSVILSKYLKAQKQLKSEKLSIEEYDLGFLGATHDIDSDNYDDCMRFTDNVFCCSTSPHSRHHKTDCWLKKNEEIFQSHAAHYSFSPDWQSLADSANAVILHNSQRHAILHVDANKLYQIQENKLPEEYKSVGFFFPMDTVDELDELVRSGQEFKICDYLLSSDTNTYILKEEECKRTRFMVEFELPYVKFCSNPLYDAVLQYGHLRNDDSLSWHLRVKFYSSEILYDAKDAIHSPVDQVTMDCNNEVIDLYVLGGQQVIEFSVELPRDINPRFRA</sequence>
<proteinExistence type="predicted"/>
<name>A0AC35GSG5_9BILA</name>
<evidence type="ECO:0000313" key="1">
    <source>
        <dbReference type="Proteomes" id="UP000887580"/>
    </source>
</evidence>
<dbReference type="WBParaSite" id="PS1159_v2.g8066.t1">
    <property type="protein sequence ID" value="PS1159_v2.g8066.t1"/>
    <property type="gene ID" value="PS1159_v2.g8066"/>
</dbReference>
<organism evidence="1 2">
    <name type="scientific">Panagrolaimus sp. PS1159</name>
    <dbReference type="NCBI Taxonomy" id="55785"/>
    <lineage>
        <taxon>Eukaryota</taxon>
        <taxon>Metazoa</taxon>
        <taxon>Ecdysozoa</taxon>
        <taxon>Nematoda</taxon>
        <taxon>Chromadorea</taxon>
        <taxon>Rhabditida</taxon>
        <taxon>Tylenchina</taxon>
        <taxon>Panagrolaimomorpha</taxon>
        <taxon>Panagrolaimoidea</taxon>
        <taxon>Panagrolaimidae</taxon>
        <taxon>Panagrolaimus</taxon>
    </lineage>
</organism>
<reference evidence="2" key="1">
    <citation type="submission" date="2022-11" db="UniProtKB">
        <authorList>
            <consortium name="WormBaseParasite"/>
        </authorList>
    </citation>
    <scope>IDENTIFICATION</scope>
</reference>
<evidence type="ECO:0000313" key="2">
    <source>
        <dbReference type="WBParaSite" id="PS1159_v2.g8066.t1"/>
    </source>
</evidence>
<protein>
    <submittedName>
        <fullName evidence="2">Uncharacterized protein</fullName>
    </submittedName>
</protein>